<feature type="compositionally biased region" description="Polar residues" evidence="6">
    <location>
        <begin position="424"/>
        <end position="434"/>
    </location>
</feature>
<dbReference type="CDD" id="cd11386">
    <property type="entry name" value="MCP_signal"/>
    <property type="match status" value="1"/>
</dbReference>
<feature type="transmembrane region" description="Helical" evidence="7">
    <location>
        <begin position="337"/>
        <end position="358"/>
    </location>
</feature>
<dbReference type="GO" id="GO:0004888">
    <property type="term" value="F:transmembrane signaling receptor activity"/>
    <property type="evidence" value="ECO:0007669"/>
    <property type="project" value="TreeGrafter"/>
</dbReference>
<feature type="domain" description="Methyl-accepting transducer" evidence="8">
    <location>
        <begin position="417"/>
        <end position="646"/>
    </location>
</feature>
<keyword evidence="2" id="KW-0488">Methylation</keyword>
<evidence type="ECO:0000256" key="1">
    <source>
        <dbReference type="ARBA" id="ARBA00004370"/>
    </source>
</evidence>
<comment type="similarity">
    <text evidence="4">Belongs to the methyl-accepting chemotaxis (MCP) protein family.</text>
</comment>
<dbReference type="SUPFAM" id="SSF103190">
    <property type="entry name" value="Sensory domain-like"/>
    <property type="match status" value="1"/>
</dbReference>
<feature type="domain" description="HAMP" evidence="9">
    <location>
        <begin position="360"/>
        <end position="412"/>
    </location>
</feature>
<dbReference type="GO" id="GO:0006935">
    <property type="term" value="P:chemotaxis"/>
    <property type="evidence" value="ECO:0007669"/>
    <property type="project" value="TreeGrafter"/>
</dbReference>
<dbReference type="Gene3D" id="1.10.287.950">
    <property type="entry name" value="Methyl-accepting chemotaxis protein"/>
    <property type="match status" value="1"/>
</dbReference>
<sequence length="673" mass="73744">MTRIHAMPRLMFRSRLSKMTIGARMALLTGIVVIAGFLLLAWGLSARIEQMLRTQQKSAMQAQTQRVSEMIALFDHSLQQQTVHFLKLFTGQQLQPPYTLDSASRMEVKGKSAPVLADRRGVLTLDTERLDAFSDMAGAPVTIFARTGDDFIRVATSLKNQQGERAMGTLLDRHSRSYAQLMAGKPYSGIATLFGIPYITRYEPMFNENGKVIGASFIGIDIRSELNDLKSRIRQLKVGETGGFMIVDAAPGKQQGRVIAGGEQEGQSLLDQTDADGKKIWSAMFDANSGTLSYVLPGGGAGAERTTYFKAYPDWQWVIAATAHDSEIDAAIARIRWQLMLAALVLSLLIAGSLYWLMRRQITRPLSSVVELARQLAEGDLRHRLSTRRRDEIGRLITAMNGIGDGLDRIVGEVRGVAGDIHASSHSLSNGNTDLSRRTESQAASLEETAASIEQLSATVRQNTEHTRQGRARTEDMARMAEETRAQVGHTERSMSSLNDNAEKIRDIVGVIDTIAFQTNLLALNASVEAARAGEHGRGFAVVAEEVRRLASRSAEAAADIQRLIGDAVNGIQLGNEEVQAIGARMGEFMNRVEAVNHLVRDINQASDEQLAGIEQINTAVAELDNVTQNNAALVEASTQTTRQLDQQSQSLLKSIGMFRQRHASEDKEAMQS</sequence>
<dbReference type="Gene3D" id="3.30.450.20">
    <property type="entry name" value="PAS domain"/>
    <property type="match status" value="1"/>
</dbReference>
<dbReference type="Pfam" id="PF00672">
    <property type="entry name" value="HAMP"/>
    <property type="match status" value="1"/>
</dbReference>
<accession>A0A5C1A0S2</accession>
<dbReference type="KEGG" id="kuy:FY550_11015"/>
<dbReference type="Proteomes" id="UP000322553">
    <property type="component" value="Chromosome"/>
</dbReference>
<dbReference type="PROSITE" id="PS50111">
    <property type="entry name" value="CHEMOTAXIS_TRANSDUC_2"/>
    <property type="match status" value="1"/>
</dbReference>
<dbReference type="PANTHER" id="PTHR43531">
    <property type="entry name" value="PROTEIN ICFG"/>
    <property type="match status" value="1"/>
</dbReference>
<dbReference type="CDD" id="cd06225">
    <property type="entry name" value="HAMP"/>
    <property type="match status" value="1"/>
</dbReference>
<name>A0A5C1A0S2_9GAMM</name>
<dbReference type="InterPro" id="IPR051310">
    <property type="entry name" value="MCP_chemotaxis"/>
</dbReference>
<protein>
    <submittedName>
        <fullName evidence="10">HAMP domain-containing protein</fullName>
    </submittedName>
</protein>
<keyword evidence="7" id="KW-0472">Membrane</keyword>
<dbReference type="Pfam" id="PF00015">
    <property type="entry name" value="MCPsignal"/>
    <property type="match status" value="1"/>
</dbReference>
<gene>
    <name evidence="10" type="ORF">FY550_11015</name>
</gene>
<proteinExistence type="inferred from homology"/>
<evidence type="ECO:0000313" key="10">
    <source>
        <dbReference type="EMBL" id="QEL11607.1"/>
    </source>
</evidence>
<dbReference type="Pfam" id="PF17201">
    <property type="entry name" value="Cache_3-Cache_2"/>
    <property type="match status" value="1"/>
</dbReference>
<dbReference type="AlphaFoldDB" id="A0A5C1A0S2"/>
<dbReference type="InterPro" id="IPR029151">
    <property type="entry name" value="Sensor-like_sf"/>
</dbReference>
<reference evidence="10 11" key="1">
    <citation type="submission" date="2019-08" db="EMBL/GenBank/DDBJ databases">
        <title>Complete genome sequence of Kushneria sp. YCWA18, a halophilic phosphate-solubilizing bacterium isolated from Daqiao saltern in China.</title>
        <authorList>
            <person name="Du G.-X."/>
            <person name="Qu L.-Y."/>
        </authorList>
    </citation>
    <scope>NUCLEOTIDE SEQUENCE [LARGE SCALE GENOMIC DNA]</scope>
    <source>
        <strain evidence="10 11">YCWA18</strain>
    </source>
</reference>
<dbReference type="EMBL" id="CP043420">
    <property type="protein sequence ID" value="QEL11607.1"/>
    <property type="molecule type" value="Genomic_DNA"/>
</dbReference>
<dbReference type="InterPro" id="IPR033462">
    <property type="entry name" value="Cache_3-Cache_2"/>
</dbReference>
<dbReference type="GO" id="GO:0005886">
    <property type="term" value="C:plasma membrane"/>
    <property type="evidence" value="ECO:0007669"/>
    <property type="project" value="TreeGrafter"/>
</dbReference>
<evidence type="ECO:0000256" key="5">
    <source>
        <dbReference type="PROSITE-ProRule" id="PRU00284"/>
    </source>
</evidence>
<feature type="region of interest" description="Disordered" evidence="6">
    <location>
        <begin position="423"/>
        <end position="445"/>
    </location>
</feature>
<evidence type="ECO:0000256" key="6">
    <source>
        <dbReference type="SAM" id="MobiDB-lite"/>
    </source>
</evidence>
<dbReference type="FunFam" id="1.10.287.950:FF:000001">
    <property type="entry name" value="Methyl-accepting chemotaxis sensory transducer"/>
    <property type="match status" value="1"/>
</dbReference>
<keyword evidence="3 5" id="KW-0807">Transducer</keyword>
<keyword evidence="11" id="KW-1185">Reference proteome</keyword>
<dbReference type="SUPFAM" id="SSF58104">
    <property type="entry name" value="Methyl-accepting chemotaxis protein (MCP) signaling domain"/>
    <property type="match status" value="1"/>
</dbReference>
<comment type="subcellular location">
    <subcellularLocation>
        <location evidence="1">Membrane</location>
    </subcellularLocation>
</comment>
<dbReference type="OrthoDB" id="2489132at2"/>
<dbReference type="InterPro" id="IPR004089">
    <property type="entry name" value="MCPsignal_dom"/>
</dbReference>
<dbReference type="SMART" id="SM00283">
    <property type="entry name" value="MA"/>
    <property type="match status" value="1"/>
</dbReference>
<evidence type="ECO:0000256" key="2">
    <source>
        <dbReference type="ARBA" id="ARBA00022481"/>
    </source>
</evidence>
<organism evidence="10 11">
    <name type="scientific">Kushneria phosphatilytica</name>
    <dbReference type="NCBI Taxonomy" id="657387"/>
    <lineage>
        <taxon>Bacteria</taxon>
        <taxon>Pseudomonadati</taxon>
        <taxon>Pseudomonadota</taxon>
        <taxon>Gammaproteobacteria</taxon>
        <taxon>Oceanospirillales</taxon>
        <taxon>Halomonadaceae</taxon>
        <taxon>Kushneria</taxon>
    </lineage>
</organism>
<evidence type="ECO:0000256" key="4">
    <source>
        <dbReference type="ARBA" id="ARBA00029447"/>
    </source>
</evidence>
<dbReference type="PROSITE" id="PS50885">
    <property type="entry name" value="HAMP"/>
    <property type="match status" value="1"/>
</dbReference>
<evidence type="ECO:0000256" key="7">
    <source>
        <dbReference type="SAM" id="Phobius"/>
    </source>
</evidence>
<evidence type="ECO:0000259" key="8">
    <source>
        <dbReference type="PROSITE" id="PS50111"/>
    </source>
</evidence>
<dbReference type="InterPro" id="IPR003660">
    <property type="entry name" value="HAMP_dom"/>
</dbReference>
<keyword evidence="7" id="KW-1133">Transmembrane helix</keyword>
<dbReference type="GO" id="GO:0007165">
    <property type="term" value="P:signal transduction"/>
    <property type="evidence" value="ECO:0007669"/>
    <property type="project" value="UniProtKB-KW"/>
</dbReference>
<keyword evidence="7" id="KW-0812">Transmembrane</keyword>
<dbReference type="PANTHER" id="PTHR43531:SF14">
    <property type="entry name" value="METHYL-ACCEPTING CHEMOTAXIS PROTEIN I-RELATED"/>
    <property type="match status" value="1"/>
</dbReference>
<evidence type="ECO:0000259" key="9">
    <source>
        <dbReference type="PROSITE" id="PS50885"/>
    </source>
</evidence>
<dbReference type="SMART" id="SM00304">
    <property type="entry name" value="HAMP"/>
    <property type="match status" value="1"/>
</dbReference>
<evidence type="ECO:0000256" key="3">
    <source>
        <dbReference type="ARBA" id="ARBA00023224"/>
    </source>
</evidence>
<evidence type="ECO:0000313" key="11">
    <source>
        <dbReference type="Proteomes" id="UP000322553"/>
    </source>
</evidence>